<comment type="similarity">
    <text evidence="2">Belongs to the plant acyltransferase family.</text>
</comment>
<dbReference type="OrthoDB" id="21502at2759"/>
<dbReference type="AlphaFoldDB" id="A0A9N9UBF3"/>
<dbReference type="GO" id="GO:0016746">
    <property type="term" value="F:acyltransferase activity"/>
    <property type="evidence" value="ECO:0007669"/>
    <property type="project" value="UniProtKB-KW"/>
</dbReference>
<gene>
    <name evidence="5" type="ORF">CBYS24578_00009468</name>
</gene>
<evidence type="ECO:0000256" key="4">
    <source>
        <dbReference type="ARBA" id="ARBA00023315"/>
    </source>
</evidence>
<dbReference type="InterPro" id="IPR023213">
    <property type="entry name" value="CAT-like_dom_sf"/>
</dbReference>
<reference evidence="5 6" key="2">
    <citation type="submission" date="2021-10" db="EMBL/GenBank/DDBJ databases">
        <authorList>
            <person name="Piombo E."/>
        </authorList>
    </citation>
    <scope>NUCLEOTIDE SEQUENCE [LARGE SCALE GENOMIC DNA]</scope>
</reference>
<keyword evidence="6" id="KW-1185">Reference proteome</keyword>
<organism evidence="5 6">
    <name type="scientific">Clonostachys byssicola</name>
    <dbReference type="NCBI Taxonomy" id="160290"/>
    <lineage>
        <taxon>Eukaryota</taxon>
        <taxon>Fungi</taxon>
        <taxon>Dikarya</taxon>
        <taxon>Ascomycota</taxon>
        <taxon>Pezizomycotina</taxon>
        <taxon>Sordariomycetes</taxon>
        <taxon>Hypocreomycetidae</taxon>
        <taxon>Hypocreales</taxon>
        <taxon>Bionectriaceae</taxon>
        <taxon>Clonostachys</taxon>
    </lineage>
</organism>
<evidence type="ECO:0000256" key="1">
    <source>
        <dbReference type="ARBA" id="ARBA00005179"/>
    </source>
</evidence>
<keyword evidence="4" id="KW-0012">Acyltransferase</keyword>
<sequence>METIRWLFGIKSQHPLVDGDEIYPVHGIDSADVLRPLILGWTMRFNDVLDADKLHEALCKLLNIGDWKKLGGRMRVGKSGKLEFHVPVPFTAARPPVTYSHQTFNIKIAEHDLAGKLPVAGAKAQVFAGPHDFLGLTTGPDAPQTLEDYLSRDVPLLSLHITSFDDATVIGLAWPHAVTDAMGRHAIMSSWSLILAGKEAEVPPFLGAREDVLYKAADPDFGEQKPFVLEPTRLFGFKMLMFGLRFLKDMFLNPATDSRTAYIPKRLIDNLRAQMKREIAEKNGAEAGDAWISEGDILTAWFAQKAALSNPGARPMIIGGLFDLRSRLPETVSRDGVYVQNMVLLTFTTVSAELYKGPVSGIALEHRRCLKEQFPPEQVLGHLRELRRNWDRGSYRNPVYGPSDGWLFTLSNWTKADFVHAIQFGPAVVKQGESDDTRKNPLGMMVYHHSTLLKKSRLSRNSMGIPGKDHEGNYWITGYLSPEAWQLVEQGLVDIESI</sequence>
<dbReference type="Gene3D" id="3.30.559.10">
    <property type="entry name" value="Chloramphenicol acetyltransferase-like domain"/>
    <property type="match status" value="2"/>
</dbReference>
<proteinExistence type="inferred from homology"/>
<evidence type="ECO:0000313" key="5">
    <source>
        <dbReference type="EMBL" id="CAG9981903.1"/>
    </source>
</evidence>
<dbReference type="InterPro" id="IPR051283">
    <property type="entry name" value="Sec_Metabolite_Acyltrans"/>
</dbReference>
<evidence type="ECO:0000256" key="2">
    <source>
        <dbReference type="ARBA" id="ARBA00009861"/>
    </source>
</evidence>
<reference evidence="6" key="1">
    <citation type="submission" date="2019-06" db="EMBL/GenBank/DDBJ databases">
        <authorList>
            <person name="Broberg M."/>
        </authorList>
    </citation>
    <scope>NUCLEOTIDE SEQUENCE [LARGE SCALE GENOMIC DNA]</scope>
</reference>
<keyword evidence="3" id="KW-0808">Transferase</keyword>
<dbReference type="EMBL" id="CABFNO020001328">
    <property type="protein sequence ID" value="CAG9981903.1"/>
    <property type="molecule type" value="Genomic_DNA"/>
</dbReference>
<evidence type="ECO:0000256" key="3">
    <source>
        <dbReference type="ARBA" id="ARBA00022679"/>
    </source>
</evidence>
<dbReference type="PANTHER" id="PTHR31896:SF69">
    <property type="entry name" value="FAMILY REGULATORY PROTEIN, PUTATIVE (AFU_ORTHOLOGUE AFUA_3G14730)-RELATED"/>
    <property type="match status" value="1"/>
</dbReference>
<dbReference type="PANTHER" id="PTHR31896">
    <property type="entry name" value="FAMILY REGULATORY PROTEIN, PUTATIVE (AFU_ORTHOLOGUE AFUA_3G14730)-RELATED"/>
    <property type="match status" value="1"/>
</dbReference>
<name>A0A9N9UBF3_9HYPO</name>
<protein>
    <submittedName>
        <fullName evidence="5">Uncharacterized protein</fullName>
    </submittedName>
</protein>
<accession>A0A9N9UBF3</accession>
<dbReference type="Proteomes" id="UP000754883">
    <property type="component" value="Unassembled WGS sequence"/>
</dbReference>
<comment type="caution">
    <text evidence="5">The sequence shown here is derived from an EMBL/GenBank/DDBJ whole genome shotgun (WGS) entry which is preliminary data.</text>
</comment>
<evidence type="ECO:0000313" key="6">
    <source>
        <dbReference type="Proteomes" id="UP000754883"/>
    </source>
</evidence>
<comment type="pathway">
    <text evidence="1">Secondary metabolite biosynthesis.</text>
</comment>
<dbReference type="Pfam" id="PF02458">
    <property type="entry name" value="Transferase"/>
    <property type="match status" value="1"/>
</dbReference>